<evidence type="ECO:0000313" key="3">
    <source>
        <dbReference type="Proteomes" id="UP001632038"/>
    </source>
</evidence>
<reference evidence="3" key="1">
    <citation type="journal article" date="2024" name="IScience">
        <title>Strigolactones Initiate the Formation of Haustorium-like Structures in Castilleja.</title>
        <authorList>
            <person name="Buerger M."/>
            <person name="Peterson D."/>
            <person name="Chory J."/>
        </authorList>
    </citation>
    <scope>NUCLEOTIDE SEQUENCE [LARGE SCALE GENOMIC DNA]</scope>
</reference>
<gene>
    <name evidence="2" type="ORF">CASFOL_035177</name>
</gene>
<accession>A0ABD3BRV6</accession>
<organism evidence="2 3">
    <name type="scientific">Castilleja foliolosa</name>
    <dbReference type="NCBI Taxonomy" id="1961234"/>
    <lineage>
        <taxon>Eukaryota</taxon>
        <taxon>Viridiplantae</taxon>
        <taxon>Streptophyta</taxon>
        <taxon>Embryophyta</taxon>
        <taxon>Tracheophyta</taxon>
        <taxon>Spermatophyta</taxon>
        <taxon>Magnoliopsida</taxon>
        <taxon>eudicotyledons</taxon>
        <taxon>Gunneridae</taxon>
        <taxon>Pentapetalae</taxon>
        <taxon>asterids</taxon>
        <taxon>lamiids</taxon>
        <taxon>Lamiales</taxon>
        <taxon>Orobanchaceae</taxon>
        <taxon>Pedicularideae</taxon>
        <taxon>Castillejinae</taxon>
        <taxon>Castilleja</taxon>
    </lineage>
</organism>
<feature type="region of interest" description="Disordered" evidence="1">
    <location>
        <begin position="1"/>
        <end position="22"/>
    </location>
</feature>
<proteinExistence type="predicted"/>
<keyword evidence="3" id="KW-1185">Reference proteome</keyword>
<evidence type="ECO:0000256" key="1">
    <source>
        <dbReference type="SAM" id="MobiDB-lite"/>
    </source>
</evidence>
<dbReference type="AlphaFoldDB" id="A0ABD3BRV6"/>
<sequence>MASTKDESSNKKPDANRHVSLPQDLIEKMKDVKSWDEWLCRWTFDEEEMSKPWLWNLLPHDDVTGVEIVEQAKIG</sequence>
<name>A0ABD3BRV6_9LAMI</name>
<feature type="compositionally biased region" description="Basic and acidic residues" evidence="1">
    <location>
        <begin position="1"/>
        <end position="17"/>
    </location>
</feature>
<evidence type="ECO:0000313" key="2">
    <source>
        <dbReference type="EMBL" id="KAL3620265.1"/>
    </source>
</evidence>
<dbReference type="EMBL" id="JAVIJP010000066">
    <property type="protein sequence ID" value="KAL3620265.1"/>
    <property type="molecule type" value="Genomic_DNA"/>
</dbReference>
<protein>
    <submittedName>
        <fullName evidence="2">Uncharacterized protein</fullName>
    </submittedName>
</protein>
<comment type="caution">
    <text evidence="2">The sequence shown here is derived from an EMBL/GenBank/DDBJ whole genome shotgun (WGS) entry which is preliminary data.</text>
</comment>
<dbReference type="Proteomes" id="UP001632038">
    <property type="component" value="Unassembled WGS sequence"/>
</dbReference>